<feature type="transmembrane region" description="Helical" evidence="6">
    <location>
        <begin position="117"/>
        <end position="140"/>
    </location>
</feature>
<dbReference type="OrthoDB" id="7024322at2"/>
<sequence>MSWPGGVDEPMAFLNHRVWGAEALRFGVIGVSATATHFLVLTAAVELLGIAAAIANGLAFLVAVMVTYFGQSYWVFRNPSHNLARLQKFISTAVGGMLANVGIMAVTVNILDLPYQLGFVVALLVVPIATFVISKFWVFAGEPPK</sequence>
<evidence type="ECO:0000256" key="1">
    <source>
        <dbReference type="ARBA" id="ARBA00004141"/>
    </source>
</evidence>
<comment type="subcellular location">
    <subcellularLocation>
        <location evidence="1">Membrane</location>
        <topology evidence="1">Multi-pass membrane protein</topology>
    </subcellularLocation>
</comment>
<feature type="transmembrane region" description="Helical" evidence="6">
    <location>
        <begin position="47"/>
        <end position="69"/>
    </location>
</feature>
<gene>
    <name evidence="8" type="ORF">FPZ52_14820</name>
</gene>
<protein>
    <submittedName>
        <fullName evidence="8">GtrA family protein</fullName>
    </submittedName>
</protein>
<evidence type="ECO:0000313" key="9">
    <source>
        <dbReference type="Proteomes" id="UP000318483"/>
    </source>
</evidence>
<dbReference type="GO" id="GO:0005886">
    <property type="term" value="C:plasma membrane"/>
    <property type="evidence" value="ECO:0007669"/>
    <property type="project" value="TreeGrafter"/>
</dbReference>
<dbReference type="Pfam" id="PF04138">
    <property type="entry name" value="GtrA_DPMS_TM"/>
    <property type="match status" value="1"/>
</dbReference>
<dbReference type="InterPro" id="IPR051401">
    <property type="entry name" value="GtrA_CellWall_Glycosyl"/>
</dbReference>
<evidence type="ECO:0000256" key="5">
    <source>
        <dbReference type="ARBA" id="ARBA00023136"/>
    </source>
</evidence>
<keyword evidence="8" id="KW-0614">Plasmid</keyword>
<keyword evidence="5 6" id="KW-0472">Membrane</keyword>
<dbReference type="InterPro" id="IPR007267">
    <property type="entry name" value="GtrA_DPMS_TM"/>
</dbReference>
<evidence type="ECO:0000256" key="2">
    <source>
        <dbReference type="ARBA" id="ARBA00009399"/>
    </source>
</evidence>
<feature type="transmembrane region" description="Helical" evidence="6">
    <location>
        <begin position="23"/>
        <end position="41"/>
    </location>
</feature>
<evidence type="ECO:0000313" key="8">
    <source>
        <dbReference type="EMBL" id="QDY70965.1"/>
    </source>
</evidence>
<dbReference type="Proteomes" id="UP000318483">
    <property type="component" value="Plasmid unnamed2"/>
</dbReference>
<keyword evidence="3 6" id="KW-0812">Transmembrane</keyword>
<evidence type="ECO:0000256" key="3">
    <source>
        <dbReference type="ARBA" id="ARBA00022692"/>
    </source>
</evidence>
<dbReference type="PANTHER" id="PTHR38459:SF1">
    <property type="entry name" value="PROPHAGE BACTOPRENOL-LINKED GLUCOSE TRANSLOCASE HOMOLOG"/>
    <property type="match status" value="1"/>
</dbReference>
<dbReference type="GO" id="GO:0000271">
    <property type="term" value="P:polysaccharide biosynthetic process"/>
    <property type="evidence" value="ECO:0007669"/>
    <property type="project" value="InterPro"/>
</dbReference>
<accession>A0A5B8I9J5</accession>
<dbReference type="PANTHER" id="PTHR38459">
    <property type="entry name" value="PROPHAGE BACTOPRENOL-LINKED GLUCOSE TRANSLOCASE HOMOLOG"/>
    <property type="match status" value="1"/>
</dbReference>
<reference evidence="8 9" key="1">
    <citation type="submission" date="2019-07" db="EMBL/GenBank/DDBJ databases">
        <title>Litoreibacter alkalisoli sp. nov., isolated from saline-alkaline soil.</title>
        <authorList>
            <person name="Wang S."/>
            <person name="Xu L."/>
            <person name="Xing Y.-T."/>
            <person name="Sun J.-Q."/>
        </authorList>
    </citation>
    <scope>NUCLEOTIDE SEQUENCE [LARGE SCALE GENOMIC DNA]</scope>
    <source>
        <strain evidence="8 9">LN3S51</strain>
        <plasmid evidence="8 9">unnamed2</plasmid>
    </source>
</reference>
<comment type="similarity">
    <text evidence="2">Belongs to the GtrA family.</text>
</comment>
<dbReference type="AlphaFoldDB" id="A0A5B8I9J5"/>
<evidence type="ECO:0000259" key="7">
    <source>
        <dbReference type="Pfam" id="PF04138"/>
    </source>
</evidence>
<dbReference type="EMBL" id="CP042263">
    <property type="protein sequence ID" value="QDY70965.1"/>
    <property type="molecule type" value="Genomic_DNA"/>
</dbReference>
<keyword evidence="9" id="KW-1185">Reference proteome</keyword>
<feature type="transmembrane region" description="Helical" evidence="6">
    <location>
        <begin position="89"/>
        <end position="111"/>
    </location>
</feature>
<dbReference type="KEGG" id="lit:FPZ52_14820"/>
<proteinExistence type="inferred from homology"/>
<name>A0A5B8I9J5_9RHOB</name>
<evidence type="ECO:0000256" key="4">
    <source>
        <dbReference type="ARBA" id="ARBA00022989"/>
    </source>
</evidence>
<evidence type="ECO:0000256" key="6">
    <source>
        <dbReference type="SAM" id="Phobius"/>
    </source>
</evidence>
<geneLocation type="plasmid" evidence="8 9">
    <name>unnamed2</name>
</geneLocation>
<feature type="domain" description="GtrA/DPMS transmembrane" evidence="7">
    <location>
        <begin position="25"/>
        <end position="139"/>
    </location>
</feature>
<keyword evidence="4 6" id="KW-1133">Transmembrane helix</keyword>
<organism evidence="8 9">
    <name type="scientific">Qingshengfaniella alkalisoli</name>
    <dbReference type="NCBI Taxonomy" id="2599296"/>
    <lineage>
        <taxon>Bacteria</taxon>
        <taxon>Pseudomonadati</taxon>
        <taxon>Pseudomonadota</taxon>
        <taxon>Alphaproteobacteria</taxon>
        <taxon>Rhodobacterales</taxon>
        <taxon>Paracoccaceae</taxon>
        <taxon>Qingshengfaniella</taxon>
    </lineage>
</organism>